<dbReference type="KEGG" id="lsw:GTO87_04005"/>
<accession>A0A7H9EJG1</accession>
<name>A0A7H9EJG1_9LACO</name>
<sequence length="182" mass="20849">MTEKDKQAESVETTVDDKKETATAAQKEQDDTAKLLAELKQKNEELENKYLRAAAEIQNMTRRFKKEQEQLLRYEGQSLARDILPVVDNLQRALLTEADDDASRQLKHGIELVAKDLEKALKDNKITQIDALNQPFDPQIHQAVKTVPAENEDQKDHVIEVYQEGYLLRDRVLRPAMVVVAQ</sequence>
<dbReference type="InterPro" id="IPR000740">
    <property type="entry name" value="GrpE"/>
</dbReference>
<dbReference type="GO" id="GO:0042803">
    <property type="term" value="F:protein homodimerization activity"/>
    <property type="evidence" value="ECO:0007669"/>
    <property type="project" value="InterPro"/>
</dbReference>
<dbReference type="PRINTS" id="PR00773">
    <property type="entry name" value="GRPEPROTEIN"/>
</dbReference>
<dbReference type="Pfam" id="PF01025">
    <property type="entry name" value="GrpE"/>
    <property type="match status" value="1"/>
</dbReference>
<dbReference type="GO" id="GO:0000774">
    <property type="term" value="F:adenyl-nucleotide exchange factor activity"/>
    <property type="evidence" value="ECO:0007669"/>
    <property type="project" value="InterPro"/>
</dbReference>
<evidence type="ECO:0000256" key="13">
    <source>
        <dbReference type="SAM" id="MobiDB-lite"/>
    </source>
</evidence>
<evidence type="ECO:0000256" key="11">
    <source>
        <dbReference type="RuleBase" id="RU000639"/>
    </source>
</evidence>
<evidence type="ECO:0000313" key="15">
    <source>
        <dbReference type="Proteomes" id="UP000510886"/>
    </source>
</evidence>
<comment type="similarity">
    <text evidence="2 10 12">Belongs to the GrpE family.</text>
</comment>
<dbReference type="PANTHER" id="PTHR21237">
    <property type="entry name" value="GRPE PROTEIN"/>
    <property type="match status" value="1"/>
</dbReference>
<keyword evidence="4 10" id="KW-0963">Cytoplasm</keyword>
<dbReference type="PANTHER" id="PTHR21237:SF23">
    <property type="entry name" value="GRPE PROTEIN HOMOLOG, MITOCHONDRIAL"/>
    <property type="match status" value="1"/>
</dbReference>
<dbReference type="HAMAP" id="MF_01151">
    <property type="entry name" value="GrpE"/>
    <property type="match status" value="1"/>
</dbReference>
<dbReference type="EMBL" id="CP047418">
    <property type="protein sequence ID" value="QLL77840.1"/>
    <property type="molecule type" value="Genomic_DNA"/>
</dbReference>
<proteinExistence type="inferred from homology"/>
<evidence type="ECO:0000256" key="7">
    <source>
        <dbReference type="ARBA" id="ARBA00053401"/>
    </source>
</evidence>
<comment type="subunit">
    <text evidence="3 10">Homodimer.</text>
</comment>
<dbReference type="GO" id="GO:0005829">
    <property type="term" value="C:cytosol"/>
    <property type="evidence" value="ECO:0007669"/>
    <property type="project" value="TreeGrafter"/>
</dbReference>
<evidence type="ECO:0000256" key="1">
    <source>
        <dbReference type="ARBA" id="ARBA00004496"/>
    </source>
</evidence>
<evidence type="ECO:0000256" key="5">
    <source>
        <dbReference type="ARBA" id="ARBA00023016"/>
    </source>
</evidence>
<dbReference type="Gene3D" id="3.90.20.20">
    <property type="match status" value="1"/>
</dbReference>
<dbReference type="Proteomes" id="UP000510886">
    <property type="component" value="Chromosome"/>
</dbReference>
<dbReference type="NCBIfam" id="NF010759">
    <property type="entry name" value="PRK14162.1"/>
    <property type="match status" value="1"/>
</dbReference>
<protein>
    <recommendedName>
        <fullName evidence="8 10">Protein GrpE</fullName>
    </recommendedName>
    <alternativeName>
        <fullName evidence="9 10">HSP-70 cofactor</fullName>
    </alternativeName>
</protein>
<dbReference type="InterPro" id="IPR009012">
    <property type="entry name" value="GrpE_head"/>
</dbReference>
<dbReference type="GO" id="GO:0051082">
    <property type="term" value="F:unfolded protein binding"/>
    <property type="evidence" value="ECO:0007669"/>
    <property type="project" value="TreeGrafter"/>
</dbReference>
<evidence type="ECO:0000256" key="8">
    <source>
        <dbReference type="ARBA" id="ARBA00072274"/>
    </source>
</evidence>
<dbReference type="CDD" id="cd00446">
    <property type="entry name" value="GrpE"/>
    <property type="match status" value="1"/>
</dbReference>
<evidence type="ECO:0000256" key="10">
    <source>
        <dbReference type="HAMAP-Rule" id="MF_01151"/>
    </source>
</evidence>
<reference evidence="14 15" key="1">
    <citation type="submission" date="2020-01" db="EMBL/GenBank/DDBJ databases">
        <title>Complete and circular genome sequences of six lactobacillus isolates from horses.</title>
        <authorList>
            <person name="Hassan H.M."/>
        </authorList>
    </citation>
    <scope>NUCLEOTIDE SEQUENCE [LARGE SCALE GENOMIC DNA]</scope>
    <source>
        <strain evidence="14 15">1A</strain>
    </source>
</reference>
<dbReference type="SUPFAM" id="SSF58014">
    <property type="entry name" value="Coiled-coil domain of nucleotide exchange factor GrpE"/>
    <property type="match status" value="1"/>
</dbReference>
<dbReference type="AlphaFoldDB" id="A0A7H9EJG1"/>
<dbReference type="PROSITE" id="PS01071">
    <property type="entry name" value="GRPE"/>
    <property type="match status" value="1"/>
</dbReference>
<dbReference type="InterPro" id="IPR013805">
    <property type="entry name" value="GrpE_CC"/>
</dbReference>
<feature type="region of interest" description="Disordered" evidence="13">
    <location>
        <begin position="1"/>
        <end position="30"/>
    </location>
</feature>
<dbReference type="FunFam" id="2.30.22.10:FF:000001">
    <property type="entry name" value="Protein GrpE"/>
    <property type="match status" value="1"/>
</dbReference>
<dbReference type="NCBIfam" id="NF010738">
    <property type="entry name" value="PRK14140.1"/>
    <property type="match status" value="1"/>
</dbReference>
<comment type="subcellular location">
    <subcellularLocation>
        <location evidence="1 10">Cytoplasm</location>
    </subcellularLocation>
</comment>
<keyword evidence="6 10" id="KW-0143">Chaperone</keyword>
<evidence type="ECO:0000256" key="6">
    <source>
        <dbReference type="ARBA" id="ARBA00023186"/>
    </source>
</evidence>
<gene>
    <name evidence="10 14" type="primary">grpE</name>
    <name evidence="14" type="ORF">GTO87_04005</name>
</gene>
<dbReference type="SUPFAM" id="SSF51064">
    <property type="entry name" value="Head domain of nucleotide exchange factor GrpE"/>
    <property type="match status" value="1"/>
</dbReference>
<evidence type="ECO:0000256" key="12">
    <source>
        <dbReference type="RuleBase" id="RU004478"/>
    </source>
</evidence>
<evidence type="ECO:0000256" key="4">
    <source>
        <dbReference type="ARBA" id="ARBA00022490"/>
    </source>
</evidence>
<keyword evidence="5 10" id="KW-0346">Stress response</keyword>
<comment type="function">
    <text evidence="7 10 11">Participates actively in the response to hyperosmotic and heat shock by preventing the aggregation of stress-denatured proteins, in association with DnaK and GrpE. It is the nucleotide exchange factor for DnaK and may function as a thermosensor. Unfolded proteins bind initially to DnaJ; upon interaction with the DnaJ-bound protein, DnaK hydrolyzes its bound ATP, resulting in the formation of a stable complex. GrpE releases ADP from DnaK; ATP binding to DnaK triggers the release of the substrate protein, thus completing the reaction cycle. Several rounds of ATP-dependent interactions between DnaJ, DnaK and GrpE are required for fully efficient folding.</text>
</comment>
<dbReference type="RefSeq" id="WP_027826105.1">
    <property type="nucleotide sequence ID" value="NZ_CALVCX010000059.1"/>
</dbReference>
<evidence type="ECO:0000256" key="3">
    <source>
        <dbReference type="ARBA" id="ARBA00011738"/>
    </source>
</evidence>
<evidence type="ECO:0000256" key="2">
    <source>
        <dbReference type="ARBA" id="ARBA00009054"/>
    </source>
</evidence>
<dbReference type="GO" id="GO:0006457">
    <property type="term" value="P:protein folding"/>
    <property type="evidence" value="ECO:0007669"/>
    <property type="project" value="InterPro"/>
</dbReference>
<dbReference type="Gene3D" id="2.30.22.10">
    <property type="entry name" value="Head domain of nucleotide exchange factor GrpE"/>
    <property type="match status" value="1"/>
</dbReference>
<evidence type="ECO:0000313" key="14">
    <source>
        <dbReference type="EMBL" id="QLL77840.1"/>
    </source>
</evidence>
<organism evidence="14 15">
    <name type="scientific">Ligilactobacillus saerimneri</name>
    <dbReference type="NCBI Taxonomy" id="228229"/>
    <lineage>
        <taxon>Bacteria</taxon>
        <taxon>Bacillati</taxon>
        <taxon>Bacillota</taxon>
        <taxon>Bacilli</taxon>
        <taxon>Lactobacillales</taxon>
        <taxon>Lactobacillaceae</taxon>
        <taxon>Ligilactobacillus</taxon>
    </lineage>
</organism>
<evidence type="ECO:0000256" key="9">
    <source>
        <dbReference type="ARBA" id="ARBA00076414"/>
    </source>
</evidence>
<dbReference type="GO" id="GO:0051087">
    <property type="term" value="F:protein-folding chaperone binding"/>
    <property type="evidence" value="ECO:0007669"/>
    <property type="project" value="InterPro"/>
</dbReference>